<keyword evidence="6 11" id="KW-0269">Exonuclease</keyword>
<keyword evidence="3" id="KW-0540">Nuclease</keyword>
<keyword evidence="4" id="KW-0547">Nucleotide-binding</keyword>
<evidence type="ECO:0000256" key="7">
    <source>
        <dbReference type="ARBA" id="ARBA00022840"/>
    </source>
</evidence>
<dbReference type="Gene3D" id="3.90.1640.30">
    <property type="match status" value="1"/>
</dbReference>
<evidence type="ECO:0000313" key="12">
    <source>
        <dbReference type="Proteomes" id="UP000253792"/>
    </source>
</evidence>
<dbReference type="GO" id="GO:0008409">
    <property type="term" value="F:5'-3' exonuclease activity"/>
    <property type="evidence" value="ECO:0007669"/>
    <property type="project" value="InterPro"/>
</dbReference>
<evidence type="ECO:0000256" key="5">
    <source>
        <dbReference type="ARBA" id="ARBA00022801"/>
    </source>
</evidence>
<evidence type="ECO:0000259" key="9">
    <source>
        <dbReference type="PROSITE" id="PS51192"/>
    </source>
</evidence>
<name>A0A369LBU0_9ACTN</name>
<dbReference type="InterPro" id="IPR014001">
    <property type="entry name" value="Helicase_ATP-bd"/>
</dbReference>
<gene>
    <name evidence="11" type="primary">recJ</name>
    <name evidence="11" type="ORF">C1880_02420</name>
</gene>
<dbReference type="Pfam" id="PF00271">
    <property type="entry name" value="Helicase_C"/>
    <property type="match status" value="1"/>
</dbReference>
<dbReference type="SMART" id="SM00490">
    <property type="entry name" value="HELICc"/>
    <property type="match status" value="1"/>
</dbReference>
<organism evidence="11 12">
    <name type="scientific">Senegalimassilia anaerobia</name>
    <dbReference type="NCBI Taxonomy" id="1473216"/>
    <lineage>
        <taxon>Bacteria</taxon>
        <taxon>Bacillati</taxon>
        <taxon>Actinomycetota</taxon>
        <taxon>Coriobacteriia</taxon>
        <taxon>Coriobacteriales</taxon>
        <taxon>Coriobacteriaceae</taxon>
        <taxon>Senegalimassilia</taxon>
    </lineage>
</organism>
<feature type="coiled-coil region" evidence="8">
    <location>
        <begin position="309"/>
        <end position="339"/>
    </location>
</feature>
<accession>A0A369LBU0</accession>
<dbReference type="InterPro" id="IPR001667">
    <property type="entry name" value="DDH_dom"/>
</dbReference>
<dbReference type="STRING" id="1034345.GCA_000236865_00925"/>
<feature type="domain" description="Helicase ATP-binding" evidence="9">
    <location>
        <begin position="649"/>
        <end position="824"/>
    </location>
</feature>
<evidence type="ECO:0000256" key="6">
    <source>
        <dbReference type="ARBA" id="ARBA00022839"/>
    </source>
</evidence>
<dbReference type="GO" id="GO:0003676">
    <property type="term" value="F:nucleic acid binding"/>
    <property type="evidence" value="ECO:0007669"/>
    <property type="project" value="InterPro"/>
</dbReference>
<dbReference type="InterPro" id="IPR003156">
    <property type="entry name" value="DHHA1_dom"/>
</dbReference>
<protein>
    <recommendedName>
        <fullName evidence="2">Single-stranded-DNA-specific exonuclease RecJ</fullName>
    </recommendedName>
</protein>
<dbReference type="OrthoDB" id="9809852at2"/>
<dbReference type="GO" id="GO:0005524">
    <property type="term" value="F:ATP binding"/>
    <property type="evidence" value="ECO:0007669"/>
    <property type="project" value="UniProtKB-KW"/>
</dbReference>
<dbReference type="InterPro" id="IPR011545">
    <property type="entry name" value="DEAD/DEAH_box_helicase_dom"/>
</dbReference>
<comment type="caution">
    <text evidence="11">The sequence shown here is derived from an EMBL/GenBank/DDBJ whole genome shotgun (WGS) entry which is preliminary data.</text>
</comment>
<dbReference type="InterPro" id="IPR051673">
    <property type="entry name" value="SSDNA_exonuclease_RecJ"/>
</dbReference>
<dbReference type="InterPro" id="IPR038763">
    <property type="entry name" value="DHH_sf"/>
</dbReference>
<dbReference type="Pfam" id="PF00270">
    <property type="entry name" value="DEAD"/>
    <property type="match status" value="1"/>
</dbReference>
<keyword evidence="8" id="KW-0175">Coiled coil</keyword>
<dbReference type="SUPFAM" id="SSF64182">
    <property type="entry name" value="DHH phosphoesterases"/>
    <property type="match status" value="1"/>
</dbReference>
<evidence type="ECO:0000256" key="1">
    <source>
        <dbReference type="ARBA" id="ARBA00005915"/>
    </source>
</evidence>
<keyword evidence="7" id="KW-0067">ATP-binding</keyword>
<reference evidence="11 12" key="1">
    <citation type="journal article" date="2018" name="Elife">
        <title>Discovery and characterization of a prevalent human gut bacterial enzyme sufficient for the inactivation of a family of plant toxins.</title>
        <authorList>
            <person name="Koppel N."/>
            <person name="Bisanz J.E."/>
            <person name="Pandelia M.E."/>
            <person name="Turnbaugh P.J."/>
            <person name="Balskus E.P."/>
        </authorList>
    </citation>
    <scope>NUCLEOTIDE SEQUENCE [LARGE SCALE GENOMIC DNA]</scope>
    <source>
        <strain evidence="12">anaerobia AP69FAA</strain>
    </source>
</reference>
<evidence type="ECO:0000256" key="2">
    <source>
        <dbReference type="ARBA" id="ARBA00019841"/>
    </source>
</evidence>
<dbReference type="PROSITE" id="PS51194">
    <property type="entry name" value="HELICASE_CTER"/>
    <property type="match status" value="1"/>
</dbReference>
<dbReference type="EMBL" id="PPTP01000002">
    <property type="protein sequence ID" value="RDB56644.1"/>
    <property type="molecule type" value="Genomic_DNA"/>
</dbReference>
<dbReference type="InterPro" id="IPR001650">
    <property type="entry name" value="Helicase_C-like"/>
</dbReference>
<dbReference type="PANTHER" id="PTHR30255">
    <property type="entry name" value="SINGLE-STRANDED-DNA-SPECIFIC EXONUCLEASE RECJ"/>
    <property type="match status" value="1"/>
</dbReference>
<evidence type="ECO:0000256" key="8">
    <source>
        <dbReference type="SAM" id="Coils"/>
    </source>
</evidence>
<dbReference type="GO" id="GO:0006281">
    <property type="term" value="P:DNA repair"/>
    <property type="evidence" value="ECO:0007669"/>
    <property type="project" value="InterPro"/>
</dbReference>
<dbReference type="Pfam" id="PF01368">
    <property type="entry name" value="DHH"/>
    <property type="match status" value="1"/>
</dbReference>
<sequence length="1121" mass="122994">MSARFNIKAAEPEAVACLQRELHMPHFIAATLVSRGIDTPEAANRFLTPSLERDWRDPYIIPGLSEAADALEAAIRRGDHILVFGDFDLDGISATTVMTRGLREFGARVTPFIPRRFEEGYAITPAAIERLSQVKPDFLVTVDCGIACKAEVRLLQERGIEVAVTDHHEPSDLVPEGVPVADPKRDPACPSAILAGVGVALKMVQALGGRFGKPHLWRQYTDFATLGTIADLMPMRDENRALVADGLRRINQAPRPCIAALLDTSGAAGKQVTATNLSFSIIPRLNAAGRMGDAQLALDLLLTDDFEQANQQAQRLEGVNDQRRAIEAELSEIAKAQAAETYKGQRALVVAGEGWHEGVKGIVASRLVNTYGVPCLLFTIDGDEARGSGRSVGQVNLFKAVESCSDLLLRFGGHEAAVGVTLPTEKLPEFERRLCEYMDGLPEGAFHPLITIDACVNLDELTLRNVAQLDALAPFGQEHPVPVYLARDVTLLHSRAVGAERNHFSCSLSNGRTTVAGIMFHCNDIEALMKTDSVVNAAFEVQIDEWKNRRSVKAMLKSLSPARTCAALEACLNPENLSFVSDLYATRDEELCADAPHDPEAIEEYENELEVNRAHWEAMARQDPQRLREHIVRAIIGDGQLHQAQRDILDNLAEGRSVLGVMVTGRGKSLTFQVHATLRALAAREASLFVYPLRALIADQAFHLREALAPFGITVVTLTGESTVDERRQAFAGLADGSVDIALTTPEFLAWHADSFAYTGRVKFVVVDEAHHVGLARAGQREAYATIGSAVRRLGDPTVLALTATADDECAQAVRRELPIDACVFDASDRPNLRLDDRRNVPSRDNYLANLVATGEKTVVFVNSREQSVAVARALRKHAPQVAPLIGFYNAGLSRSERKRIEQLFRTDALLVLIATSAFGEGVDIPNIRHVVLYHMPFNEIEFNQMSGRAGRDGKPACVHLLFSRNDCALNERILADMTPCHDSLAQVYRKLRAMQRASDTLFFTTSDAELAKNVSTDIFPVNTASVTCAVAVFRELGLIEAHAMFGPDGLVRSIHVKDTQDKVQLTDSVRYREGMDEREIFHAFRDWVMRSNAADLQKRVSHPILPTTAVAKEAGNEQVE</sequence>
<evidence type="ECO:0000256" key="4">
    <source>
        <dbReference type="ARBA" id="ARBA00022741"/>
    </source>
</evidence>
<dbReference type="PANTHER" id="PTHR30255:SF2">
    <property type="entry name" value="SINGLE-STRANDED-DNA-SPECIFIC EXONUCLEASE RECJ"/>
    <property type="match status" value="1"/>
</dbReference>
<dbReference type="GO" id="GO:0006310">
    <property type="term" value="P:DNA recombination"/>
    <property type="evidence" value="ECO:0007669"/>
    <property type="project" value="InterPro"/>
</dbReference>
<dbReference type="InterPro" id="IPR004610">
    <property type="entry name" value="RecJ"/>
</dbReference>
<feature type="domain" description="Helicase C-terminal" evidence="10">
    <location>
        <begin position="843"/>
        <end position="993"/>
    </location>
</feature>
<dbReference type="AlphaFoldDB" id="A0A369LBU0"/>
<evidence type="ECO:0000313" key="11">
    <source>
        <dbReference type="EMBL" id="RDB56644.1"/>
    </source>
</evidence>
<dbReference type="Proteomes" id="UP000253792">
    <property type="component" value="Unassembled WGS sequence"/>
</dbReference>
<dbReference type="SMART" id="SM00487">
    <property type="entry name" value="DEXDc"/>
    <property type="match status" value="1"/>
</dbReference>
<dbReference type="RefSeq" id="WP_114620160.1">
    <property type="nucleotide sequence ID" value="NZ_PPTP01000002.1"/>
</dbReference>
<evidence type="ECO:0000259" key="10">
    <source>
        <dbReference type="PROSITE" id="PS51194"/>
    </source>
</evidence>
<proteinExistence type="inferred from homology"/>
<dbReference type="InterPro" id="IPR041122">
    <property type="entry name" value="RecJ_OB"/>
</dbReference>
<keyword evidence="5" id="KW-0378">Hydrolase</keyword>
<comment type="similarity">
    <text evidence="1">Belongs to the RecJ family.</text>
</comment>
<keyword evidence="12" id="KW-1185">Reference proteome</keyword>
<dbReference type="NCBIfam" id="TIGR00644">
    <property type="entry name" value="recJ"/>
    <property type="match status" value="1"/>
</dbReference>
<dbReference type="Gene3D" id="3.10.310.30">
    <property type="match status" value="1"/>
</dbReference>
<dbReference type="PROSITE" id="PS51192">
    <property type="entry name" value="HELICASE_ATP_BIND_1"/>
    <property type="match status" value="1"/>
</dbReference>
<dbReference type="SUPFAM" id="SSF52540">
    <property type="entry name" value="P-loop containing nucleoside triphosphate hydrolases"/>
    <property type="match status" value="1"/>
</dbReference>
<dbReference type="InterPro" id="IPR027417">
    <property type="entry name" value="P-loop_NTPase"/>
</dbReference>
<dbReference type="Pfam" id="PF17768">
    <property type="entry name" value="RecJ_OB"/>
    <property type="match status" value="1"/>
</dbReference>
<evidence type="ECO:0000256" key="3">
    <source>
        <dbReference type="ARBA" id="ARBA00022722"/>
    </source>
</evidence>
<dbReference type="Pfam" id="PF02272">
    <property type="entry name" value="DHHA1"/>
    <property type="match status" value="1"/>
</dbReference>
<dbReference type="Gene3D" id="3.40.50.300">
    <property type="entry name" value="P-loop containing nucleotide triphosphate hydrolases"/>
    <property type="match status" value="2"/>
</dbReference>